<evidence type="ECO:0000256" key="1">
    <source>
        <dbReference type="SAM" id="MobiDB-lite"/>
    </source>
</evidence>
<keyword evidence="2" id="KW-0614">Plasmid</keyword>
<dbReference type="AlphaFoldDB" id="A8ZQX1"/>
<dbReference type="Proteomes" id="UP000000268">
    <property type="component" value="Plasmid pREB8"/>
</dbReference>
<sequence length="372" mass="42633">MNNAELLKVFVSSYLSGYSAFESNAELRFEPIGDTLQLLAKSEGLIATAKLSGKRRFSSIRYKSSFWSQLHESMAKQKCLPIRQSNISGFYEYEPIDIPKNYSVHFTNSLDLLQAWWRYEKENKQRSLMSLLILYRGVLYPIQNLACERGIIAIQISGHWMRLNPLNMLSWLKSTEKPSLTTPSKPKKHFNKTQSKKRQNRLRQKQTVHRRTDASRYPGIKRIGSYLVDAGLLSLAQVEVVLSDQDSTEMRFGEILVSRGWLKFETVEFVFQNVILPQRTLAKKTVDAAYPSKLSSQRYGQERLNKAADEVAEPLPPKKKALPLVSAKNTMPSSGKLPFLQLPSIHDHETLSTYDNLHSEYLPDWIETDSTV</sequence>
<dbReference type="HOGENOM" id="CLU_822888_0_0_3"/>
<evidence type="ECO:0000313" key="2">
    <source>
        <dbReference type="EMBL" id="ABW33407.1"/>
    </source>
</evidence>
<accession>A8ZQX1</accession>
<dbReference type="SUPFAM" id="SSF160246">
    <property type="entry name" value="EspE N-terminal domain-like"/>
    <property type="match status" value="1"/>
</dbReference>
<gene>
    <name evidence="2" type="ordered locus">AM1_H0057</name>
</gene>
<evidence type="ECO:0000313" key="3">
    <source>
        <dbReference type="Proteomes" id="UP000000268"/>
    </source>
</evidence>
<feature type="region of interest" description="Disordered" evidence="1">
    <location>
        <begin position="177"/>
        <end position="213"/>
    </location>
</feature>
<reference evidence="2 3" key="1">
    <citation type="journal article" date="2008" name="Proc. Natl. Acad. Sci. U.S.A.">
        <title>Niche adaptation and genome expansion in the chlorophyll d-producing cyanobacterium Acaryochloris marina.</title>
        <authorList>
            <person name="Swingley W.D."/>
            <person name="Chen M."/>
            <person name="Cheung P.C."/>
            <person name="Conrad A.L."/>
            <person name="Dejesa L.C."/>
            <person name="Hao J."/>
            <person name="Honchak B.M."/>
            <person name="Karbach L.E."/>
            <person name="Kurdoglu A."/>
            <person name="Lahiri S."/>
            <person name="Mastrian S.D."/>
            <person name="Miyashita H."/>
            <person name="Page L."/>
            <person name="Ramakrishna P."/>
            <person name="Satoh S."/>
            <person name="Sattley W.M."/>
            <person name="Shimada Y."/>
            <person name="Taylor H.L."/>
            <person name="Tomo T."/>
            <person name="Tsuchiya T."/>
            <person name="Wang Z.T."/>
            <person name="Raymond J."/>
            <person name="Mimuro M."/>
            <person name="Blankenship R.E."/>
            <person name="Touchman J.W."/>
        </authorList>
    </citation>
    <scope>NUCLEOTIDE SEQUENCE [LARGE SCALE GENOMIC DNA]</scope>
    <source>
        <strain evidence="3">MBIC 11017</strain>
        <plasmid evidence="3">Plasmid pREB8</plasmid>
    </source>
</reference>
<dbReference type="InterPro" id="IPR037257">
    <property type="entry name" value="T2SS_E_N_sf"/>
</dbReference>
<dbReference type="KEGG" id="amr:AM1_H0057"/>
<name>A8ZQX1_ACAM1</name>
<proteinExistence type="predicted"/>
<organism evidence="2 3">
    <name type="scientific">Acaryochloris marina (strain MBIC 11017)</name>
    <dbReference type="NCBI Taxonomy" id="329726"/>
    <lineage>
        <taxon>Bacteria</taxon>
        <taxon>Bacillati</taxon>
        <taxon>Cyanobacteriota</taxon>
        <taxon>Cyanophyceae</taxon>
        <taxon>Acaryochloridales</taxon>
        <taxon>Acaryochloridaceae</taxon>
        <taxon>Acaryochloris</taxon>
    </lineage>
</organism>
<dbReference type="RefSeq" id="WP_012168468.1">
    <property type="nucleotide sequence ID" value="NC_009933.1"/>
</dbReference>
<feature type="compositionally biased region" description="Basic residues" evidence="1">
    <location>
        <begin position="185"/>
        <end position="209"/>
    </location>
</feature>
<protein>
    <submittedName>
        <fullName evidence="2">Uncharacterized protein</fullName>
    </submittedName>
</protein>
<dbReference type="EMBL" id="CP000845">
    <property type="protein sequence ID" value="ABW33407.1"/>
    <property type="molecule type" value="Genomic_DNA"/>
</dbReference>
<keyword evidence="3" id="KW-1185">Reference proteome</keyword>
<geneLocation type="plasmid" evidence="2 3">
    <name>pREB8</name>
</geneLocation>